<evidence type="ECO:0000313" key="1">
    <source>
        <dbReference type="EMBL" id="EFX66149.1"/>
    </source>
</evidence>
<evidence type="ECO:0000313" key="2">
    <source>
        <dbReference type="Proteomes" id="UP000000305"/>
    </source>
</evidence>
<accession>E9HQ38</accession>
<proteinExistence type="predicted"/>
<protein>
    <submittedName>
        <fullName evidence="1">Uncharacterized protein</fullName>
    </submittedName>
</protein>
<dbReference type="InParanoid" id="E9HQ38"/>
<dbReference type="Proteomes" id="UP000000305">
    <property type="component" value="Unassembled WGS sequence"/>
</dbReference>
<gene>
    <name evidence="1" type="ORF">DAPPUDRAFT_332487</name>
</gene>
<name>E9HQ38_DAPPU</name>
<dbReference type="HOGENOM" id="CLU_2457041_0_0_1"/>
<dbReference type="AlphaFoldDB" id="E9HQ38"/>
<dbReference type="EMBL" id="GL732714">
    <property type="protein sequence ID" value="EFX66149.1"/>
    <property type="molecule type" value="Genomic_DNA"/>
</dbReference>
<organism evidence="1 2">
    <name type="scientific">Daphnia pulex</name>
    <name type="common">Water flea</name>
    <dbReference type="NCBI Taxonomy" id="6669"/>
    <lineage>
        <taxon>Eukaryota</taxon>
        <taxon>Metazoa</taxon>
        <taxon>Ecdysozoa</taxon>
        <taxon>Arthropoda</taxon>
        <taxon>Crustacea</taxon>
        <taxon>Branchiopoda</taxon>
        <taxon>Diplostraca</taxon>
        <taxon>Cladocera</taxon>
        <taxon>Anomopoda</taxon>
        <taxon>Daphniidae</taxon>
        <taxon>Daphnia</taxon>
    </lineage>
</organism>
<dbReference type="KEGG" id="dpx:DAPPUDRAFT_332487"/>
<reference evidence="1 2" key="1">
    <citation type="journal article" date="2011" name="Science">
        <title>The ecoresponsive genome of Daphnia pulex.</title>
        <authorList>
            <person name="Colbourne J.K."/>
            <person name="Pfrender M.E."/>
            <person name="Gilbert D."/>
            <person name="Thomas W.K."/>
            <person name="Tucker A."/>
            <person name="Oakley T.H."/>
            <person name="Tokishita S."/>
            <person name="Aerts A."/>
            <person name="Arnold G.J."/>
            <person name="Basu M.K."/>
            <person name="Bauer D.J."/>
            <person name="Caceres C.E."/>
            <person name="Carmel L."/>
            <person name="Casola C."/>
            <person name="Choi J.H."/>
            <person name="Detter J.C."/>
            <person name="Dong Q."/>
            <person name="Dusheyko S."/>
            <person name="Eads B.D."/>
            <person name="Frohlich T."/>
            <person name="Geiler-Samerotte K.A."/>
            <person name="Gerlach D."/>
            <person name="Hatcher P."/>
            <person name="Jogdeo S."/>
            <person name="Krijgsveld J."/>
            <person name="Kriventseva E.V."/>
            <person name="Kultz D."/>
            <person name="Laforsch C."/>
            <person name="Lindquist E."/>
            <person name="Lopez J."/>
            <person name="Manak J.R."/>
            <person name="Muller J."/>
            <person name="Pangilinan J."/>
            <person name="Patwardhan R.P."/>
            <person name="Pitluck S."/>
            <person name="Pritham E.J."/>
            <person name="Rechtsteiner A."/>
            <person name="Rho M."/>
            <person name="Rogozin I.B."/>
            <person name="Sakarya O."/>
            <person name="Salamov A."/>
            <person name="Schaack S."/>
            <person name="Shapiro H."/>
            <person name="Shiga Y."/>
            <person name="Skalitzky C."/>
            <person name="Smith Z."/>
            <person name="Souvorov A."/>
            <person name="Sung W."/>
            <person name="Tang Z."/>
            <person name="Tsuchiya D."/>
            <person name="Tu H."/>
            <person name="Vos H."/>
            <person name="Wang M."/>
            <person name="Wolf Y.I."/>
            <person name="Yamagata H."/>
            <person name="Yamada T."/>
            <person name="Ye Y."/>
            <person name="Shaw J.R."/>
            <person name="Andrews J."/>
            <person name="Crease T.J."/>
            <person name="Tang H."/>
            <person name="Lucas S.M."/>
            <person name="Robertson H.M."/>
            <person name="Bork P."/>
            <person name="Koonin E.V."/>
            <person name="Zdobnov E.M."/>
            <person name="Grigoriev I.V."/>
            <person name="Lynch M."/>
            <person name="Boore J.L."/>
        </authorList>
    </citation>
    <scope>NUCLEOTIDE SEQUENCE [LARGE SCALE GENOMIC DNA]</scope>
</reference>
<keyword evidence="2" id="KW-1185">Reference proteome</keyword>
<sequence length="89" mass="9784">MEYAPAYHSIWLRMQPPAFQLPCWDLSASPIPSAVCVYPTQGALMVFVNVAEAILLTVDIFAFHRLGWATSASAMINVVYPKSTHTANS</sequence>